<sequence>MSVVNLYYRIHLSYSHDFNYETVPFMTVSSIEHCVGVLIPCMPLSAKTFGRVYTHLKSYFTTPSRGFRCTVSTVVSTKQKEENFTLYSRDMELESNSHTQSYDKSREDENTNLNPGQQPFSHERSVLYSSSTADSVLSPVEPAAQTGWNDDTIKSCL</sequence>
<evidence type="ECO:0000313" key="3">
    <source>
        <dbReference type="Proteomes" id="UP000701801"/>
    </source>
</evidence>
<feature type="region of interest" description="Disordered" evidence="1">
    <location>
        <begin position="94"/>
        <end position="121"/>
    </location>
</feature>
<gene>
    <name evidence="2" type="ORF">HYALB_00013500</name>
</gene>
<organism evidence="2 3">
    <name type="scientific">Hymenoscyphus albidus</name>
    <dbReference type="NCBI Taxonomy" id="595503"/>
    <lineage>
        <taxon>Eukaryota</taxon>
        <taxon>Fungi</taxon>
        <taxon>Dikarya</taxon>
        <taxon>Ascomycota</taxon>
        <taxon>Pezizomycotina</taxon>
        <taxon>Leotiomycetes</taxon>
        <taxon>Helotiales</taxon>
        <taxon>Helotiaceae</taxon>
        <taxon>Hymenoscyphus</taxon>
    </lineage>
</organism>
<reference evidence="2" key="1">
    <citation type="submission" date="2021-07" db="EMBL/GenBank/DDBJ databases">
        <authorList>
            <person name="Durling M."/>
        </authorList>
    </citation>
    <scope>NUCLEOTIDE SEQUENCE</scope>
</reference>
<evidence type="ECO:0000256" key="1">
    <source>
        <dbReference type="SAM" id="MobiDB-lite"/>
    </source>
</evidence>
<protein>
    <submittedName>
        <fullName evidence="2">Uncharacterized protein</fullName>
    </submittedName>
</protein>
<keyword evidence="3" id="KW-1185">Reference proteome</keyword>
<name>A0A9N9LWD4_9HELO</name>
<dbReference type="AlphaFoldDB" id="A0A9N9LWD4"/>
<proteinExistence type="predicted"/>
<dbReference type="Proteomes" id="UP000701801">
    <property type="component" value="Unassembled WGS sequence"/>
</dbReference>
<comment type="caution">
    <text evidence="2">The sequence shown here is derived from an EMBL/GenBank/DDBJ whole genome shotgun (WGS) entry which is preliminary data.</text>
</comment>
<evidence type="ECO:0000313" key="2">
    <source>
        <dbReference type="EMBL" id="CAG8979659.1"/>
    </source>
</evidence>
<feature type="compositionally biased region" description="Polar residues" evidence="1">
    <location>
        <begin position="111"/>
        <end position="120"/>
    </location>
</feature>
<dbReference type="EMBL" id="CAJVRM010000328">
    <property type="protein sequence ID" value="CAG8979659.1"/>
    <property type="molecule type" value="Genomic_DNA"/>
</dbReference>
<accession>A0A9N9LWD4</accession>